<feature type="domain" description="RagB/SusD" evidence="6">
    <location>
        <begin position="377"/>
        <end position="467"/>
    </location>
</feature>
<evidence type="ECO:0000256" key="3">
    <source>
        <dbReference type="ARBA" id="ARBA00022729"/>
    </source>
</evidence>
<proteinExistence type="inferred from homology"/>
<keyword evidence="9" id="KW-1185">Reference proteome</keyword>
<dbReference type="EMBL" id="JAGTXB010000015">
    <property type="protein sequence ID" value="MBS0030490.1"/>
    <property type="molecule type" value="Genomic_DNA"/>
</dbReference>
<protein>
    <submittedName>
        <fullName evidence="8">RagB/SusD family nutrient uptake outer membrane protein</fullName>
    </submittedName>
</protein>
<reference evidence="8 9" key="1">
    <citation type="submission" date="2021-04" db="EMBL/GenBank/DDBJ databases">
        <title>Chitinophaga sp. nov., isolated from the rhizosphere soil.</title>
        <authorList>
            <person name="He S."/>
        </authorList>
    </citation>
    <scope>NUCLEOTIDE SEQUENCE [LARGE SCALE GENOMIC DNA]</scope>
    <source>
        <strain evidence="8 9">2R12</strain>
    </source>
</reference>
<organism evidence="8 9">
    <name type="scientific">Chitinophaga hostae</name>
    <dbReference type="NCBI Taxonomy" id="2831022"/>
    <lineage>
        <taxon>Bacteria</taxon>
        <taxon>Pseudomonadati</taxon>
        <taxon>Bacteroidota</taxon>
        <taxon>Chitinophagia</taxon>
        <taxon>Chitinophagales</taxon>
        <taxon>Chitinophagaceae</taxon>
        <taxon>Chitinophaga</taxon>
    </lineage>
</organism>
<gene>
    <name evidence="8" type="ORF">KE626_24400</name>
</gene>
<comment type="subcellular location">
    <subcellularLocation>
        <location evidence="1">Cell outer membrane</location>
    </subcellularLocation>
</comment>
<dbReference type="Pfam" id="PF14322">
    <property type="entry name" value="SusD-like_3"/>
    <property type="match status" value="1"/>
</dbReference>
<keyword evidence="5" id="KW-0998">Cell outer membrane</keyword>
<dbReference type="InterPro" id="IPR033985">
    <property type="entry name" value="SusD-like_N"/>
</dbReference>
<evidence type="ECO:0000259" key="7">
    <source>
        <dbReference type="Pfam" id="PF14322"/>
    </source>
</evidence>
<dbReference type="SUPFAM" id="SSF48452">
    <property type="entry name" value="TPR-like"/>
    <property type="match status" value="1"/>
</dbReference>
<dbReference type="InterPro" id="IPR012944">
    <property type="entry name" value="SusD_RagB_dom"/>
</dbReference>
<name>A0ABS5J5Z4_9BACT</name>
<comment type="similarity">
    <text evidence="2">Belongs to the SusD family.</text>
</comment>
<dbReference type="CDD" id="cd08977">
    <property type="entry name" value="SusD"/>
    <property type="match status" value="1"/>
</dbReference>
<feature type="domain" description="SusD-like N-terminal" evidence="7">
    <location>
        <begin position="86"/>
        <end position="241"/>
    </location>
</feature>
<dbReference type="Gene3D" id="1.25.40.390">
    <property type="match status" value="1"/>
</dbReference>
<dbReference type="Pfam" id="PF07980">
    <property type="entry name" value="SusD_RagB"/>
    <property type="match status" value="1"/>
</dbReference>
<keyword evidence="4" id="KW-0472">Membrane</keyword>
<evidence type="ECO:0000313" key="9">
    <source>
        <dbReference type="Proteomes" id="UP000676386"/>
    </source>
</evidence>
<comment type="caution">
    <text evidence="8">The sequence shown here is derived from an EMBL/GenBank/DDBJ whole genome shotgun (WGS) entry which is preliminary data.</text>
</comment>
<dbReference type="PROSITE" id="PS51257">
    <property type="entry name" value="PROKAR_LIPOPROTEIN"/>
    <property type="match status" value="1"/>
</dbReference>
<evidence type="ECO:0000313" key="8">
    <source>
        <dbReference type="EMBL" id="MBS0030490.1"/>
    </source>
</evidence>
<evidence type="ECO:0000256" key="4">
    <source>
        <dbReference type="ARBA" id="ARBA00023136"/>
    </source>
</evidence>
<dbReference type="RefSeq" id="WP_211975631.1">
    <property type="nucleotide sequence ID" value="NZ_CBFHAM010000043.1"/>
</dbReference>
<evidence type="ECO:0000256" key="1">
    <source>
        <dbReference type="ARBA" id="ARBA00004442"/>
    </source>
</evidence>
<dbReference type="Proteomes" id="UP000676386">
    <property type="component" value="Unassembled WGS sequence"/>
</dbReference>
<dbReference type="InterPro" id="IPR011990">
    <property type="entry name" value="TPR-like_helical_dom_sf"/>
</dbReference>
<evidence type="ECO:0000259" key="6">
    <source>
        <dbReference type="Pfam" id="PF07980"/>
    </source>
</evidence>
<keyword evidence="3" id="KW-0732">Signal</keyword>
<evidence type="ECO:0000256" key="5">
    <source>
        <dbReference type="ARBA" id="ARBA00023237"/>
    </source>
</evidence>
<sequence>MMRNYAILLLGLFIATGCNKKIDEISPLTKIDKDGELASAAGIVEATVGNYSMLRDNSTASYDEPVLNLSETRGNNVTLRTFGQIGKITDAFFYRNSNGPELGFSNDFYRGSYQLIVGVNTVLEGIEDFEKVYFPSASDDDKNAVIYAKGENHFLRALAYFNLVRLYGKPYYLGAAANKGVPIKKTSSLTDVPAPATVQEVYNFIITEAKLSAQLMKVPVVKANSFASKEAAWALLSRVYLYMGGSAAGPDASFNQAAITYADSALNQNDGKFALLQGEDYRKLFADDADGSIGRANFASNKEIIFAFDNSTGTTRIGIMFNYDPNVGQGGFFMPSSDLLQLYTPQDIRYSFFKLNSATGYRETTKLLVLFTQLFTHAPNIYFRTGELFLNEAEAYAKLGNYGQARLKLTVIHTRAGLPASDIAGIPDNQLLTAILKERRMELAFEGHAGYDYFRNGLPMIRKAADNNGKELIVQPTDPAAVLTLPNF</sequence>
<accession>A0ABS5J5Z4</accession>
<evidence type="ECO:0000256" key="2">
    <source>
        <dbReference type="ARBA" id="ARBA00006275"/>
    </source>
</evidence>